<organism evidence="3 4">
    <name type="scientific">Bergeyella cardium</name>
    <dbReference type="NCBI Taxonomy" id="1585976"/>
    <lineage>
        <taxon>Bacteria</taxon>
        <taxon>Pseudomonadati</taxon>
        <taxon>Bacteroidota</taxon>
        <taxon>Flavobacteriia</taxon>
        <taxon>Flavobacteriales</taxon>
        <taxon>Weeksellaceae</taxon>
        <taxon>Bergeyella</taxon>
    </lineage>
</organism>
<comment type="subcellular location">
    <subcellularLocation>
        <location evidence="2">Cell membrane</location>
        <topology evidence="2">Lipid-anchor</topology>
    </subcellularLocation>
</comment>
<reference evidence="3 4" key="1">
    <citation type="submission" date="2018-04" db="EMBL/GenBank/DDBJ databases">
        <title>Characteristic and Complete Genome Sequencing of A Novel Member of Infective Endocarditis Causative Bacteria: Bergeyella cardium QL-PH.</title>
        <authorList>
            <person name="Pan H."/>
            <person name="Sun E."/>
            <person name="Zhang Y."/>
        </authorList>
    </citation>
    <scope>NUCLEOTIDE SEQUENCE [LARGE SCALE GENOMIC DNA]</scope>
    <source>
        <strain evidence="3 4">HPQL</strain>
    </source>
</reference>
<comment type="similarity">
    <text evidence="1 2">Belongs to the outer membrane factor (OMF) (TC 1.B.17) family.</text>
</comment>
<keyword evidence="2" id="KW-0564">Palmitate</keyword>
<evidence type="ECO:0000256" key="1">
    <source>
        <dbReference type="ARBA" id="ARBA00007613"/>
    </source>
</evidence>
<evidence type="ECO:0000256" key="2">
    <source>
        <dbReference type="RuleBase" id="RU362097"/>
    </source>
</evidence>
<dbReference type="AlphaFoldDB" id="A0A6P1QW05"/>
<keyword evidence="2" id="KW-1134">Transmembrane beta strand</keyword>
<gene>
    <name evidence="3" type="ORF">DBX24_08835</name>
</gene>
<sequence>MNNTIITILTAVLITSCAARQEYKQPTEVATENLFRTDSLTLKGSSIESTETSIATTPWKEIFTDSHLQNLISKGLENNLDVLTAVQNIASAEAYLKQYKASVYEPTLSLVANFSYQTPSLNSASGQGRDRTYLRQYDLTASLSWEADIWGKLNAQKKAQLATYLSTVAAQQAVKSTLVASLATAYFQLLTYDKQKQIIEQTIELRQKNLETTKALKSAGSLTEVAVKQSEALVYNAQASLISIENQIVQLENSISLLLGEAPHKIERGSIDEQVLNINTSLGYPSHLLTHRPDVRKAELDLRAAFELTNVANAQFYPSLKITANGGLQSLDIDKLFSTNSLFASIIAGLTQPLLNKRQIRTNYEVSLANKEKAYLAFRKAVLTAGKEVSDALKIYSSQEEFISLKKKELEAYTHSVDYSRELVNYGMANYLEVLNADVNKLNAELNILNAQYIKLQSGVELYRALGAH</sequence>
<dbReference type="SUPFAM" id="SSF56954">
    <property type="entry name" value="Outer membrane efflux proteins (OEP)"/>
    <property type="match status" value="1"/>
</dbReference>
<protein>
    <submittedName>
        <fullName evidence="3">Efflux transporter outer membrane subunit</fullName>
    </submittedName>
</protein>
<dbReference type="Proteomes" id="UP000464318">
    <property type="component" value="Chromosome"/>
</dbReference>
<dbReference type="RefSeq" id="WP_120488997.1">
    <property type="nucleotide sequence ID" value="NZ_CP029149.1"/>
</dbReference>
<dbReference type="OrthoDB" id="9770517at2"/>
<dbReference type="PANTHER" id="PTHR30203">
    <property type="entry name" value="OUTER MEMBRANE CATION EFFLUX PROTEIN"/>
    <property type="match status" value="1"/>
</dbReference>
<proteinExistence type="inferred from homology"/>
<keyword evidence="2" id="KW-0812">Transmembrane</keyword>
<dbReference type="KEGG" id="bcad:DBX24_08835"/>
<evidence type="ECO:0000313" key="4">
    <source>
        <dbReference type="Proteomes" id="UP000464318"/>
    </source>
</evidence>
<accession>A0A6P1QW05</accession>
<dbReference type="NCBIfam" id="TIGR01845">
    <property type="entry name" value="outer_NodT"/>
    <property type="match status" value="1"/>
</dbReference>
<evidence type="ECO:0000313" key="3">
    <source>
        <dbReference type="EMBL" id="QHN65979.1"/>
    </source>
</evidence>
<dbReference type="Gene3D" id="1.20.1600.10">
    <property type="entry name" value="Outer membrane efflux proteins (OEP)"/>
    <property type="match status" value="1"/>
</dbReference>
<keyword evidence="2" id="KW-0472">Membrane</keyword>
<name>A0A6P1QW05_9FLAO</name>
<dbReference type="EMBL" id="CP029149">
    <property type="protein sequence ID" value="QHN65979.1"/>
    <property type="molecule type" value="Genomic_DNA"/>
</dbReference>
<keyword evidence="4" id="KW-1185">Reference proteome</keyword>
<dbReference type="Gene3D" id="2.20.200.10">
    <property type="entry name" value="Outer membrane efflux proteins (OEP)"/>
    <property type="match status" value="1"/>
</dbReference>
<dbReference type="PANTHER" id="PTHR30203:SF33">
    <property type="entry name" value="BLR4455 PROTEIN"/>
    <property type="match status" value="1"/>
</dbReference>
<dbReference type="GO" id="GO:0005886">
    <property type="term" value="C:plasma membrane"/>
    <property type="evidence" value="ECO:0007669"/>
    <property type="project" value="UniProtKB-SubCell"/>
</dbReference>
<dbReference type="Pfam" id="PF02321">
    <property type="entry name" value="OEP"/>
    <property type="match status" value="2"/>
</dbReference>
<dbReference type="InterPro" id="IPR003423">
    <property type="entry name" value="OMP_efflux"/>
</dbReference>
<keyword evidence="2" id="KW-0449">Lipoprotein</keyword>
<dbReference type="InterPro" id="IPR010131">
    <property type="entry name" value="MdtP/NodT-like"/>
</dbReference>
<dbReference type="GO" id="GO:0015562">
    <property type="term" value="F:efflux transmembrane transporter activity"/>
    <property type="evidence" value="ECO:0007669"/>
    <property type="project" value="InterPro"/>
</dbReference>